<keyword evidence="7" id="KW-0997">Cell inner membrane</keyword>
<evidence type="ECO:0000256" key="10">
    <source>
        <dbReference type="ARBA" id="ARBA00022801"/>
    </source>
</evidence>
<dbReference type="Proteomes" id="UP000001971">
    <property type="component" value="Chromosome"/>
</dbReference>
<dbReference type="GO" id="GO:0004252">
    <property type="term" value="F:serine-type endopeptidase activity"/>
    <property type="evidence" value="ECO:0007669"/>
    <property type="project" value="InterPro"/>
</dbReference>
<dbReference type="CDD" id="cd06777">
    <property type="entry name" value="cpPDZ_DegS"/>
    <property type="match status" value="1"/>
</dbReference>
<reference evidence="21 22" key="1">
    <citation type="journal article" date="2006" name="J. Bacteriol.">
        <title>Complete genome sequence of Yersinia pestis strains Antiqua and Nepal516: evidence of gene reduction in an emerging pathogen.</title>
        <authorList>
            <person name="Chain P.S."/>
            <person name="Hu P."/>
            <person name="Malfatti S.A."/>
            <person name="Radnedge L."/>
            <person name="Larimer F."/>
            <person name="Vergez L.M."/>
            <person name="Worsham P."/>
            <person name="Chu M.C."/>
            <person name="Andersen G.L."/>
        </authorList>
    </citation>
    <scope>NUCLEOTIDE SEQUENCE [LARGE SCALE GENOMIC DNA]</scope>
    <source>
        <strain evidence="21 22">Antiqua</strain>
    </source>
</reference>
<keyword evidence="8" id="KW-0645">Protease</keyword>
<gene>
    <name evidence="21" type="ordered locus">YPA_3735</name>
</gene>
<dbReference type="EC" id="3.4.21.107" evidence="5"/>
<dbReference type="InterPro" id="IPR036034">
    <property type="entry name" value="PDZ_sf"/>
</dbReference>
<dbReference type="SUPFAM" id="SSF50156">
    <property type="entry name" value="PDZ domain-like"/>
    <property type="match status" value="1"/>
</dbReference>
<evidence type="ECO:0000259" key="20">
    <source>
        <dbReference type="PROSITE" id="PS50106"/>
    </source>
</evidence>
<organism evidence="21 22">
    <name type="scientific">Yersinia pestis bv. Antiqua (strain Antiqua)</name>
    <dbReference type="NCBI Taxonomy" id="360102"/>
    <lineage>
        <taxon>Bacteria</taxon>
        <taxon>Pseudomonadati</taxon>
        <taxon>Pseudomonadota</taxon>
        <taxon>Gammaproteobacteria</taxon>
        <taxon>Enterobacterales</taxon>
        <taxon>Yersiniaceae</taxon>
        <taxon>Yersinia</taxon>
    </lineage>
</organism>
<proteinExistence type="inferred from homology"/>
<evidence type="ECO:0000313" key="21">
    <source>
        <dbReference type="EMBL" id="ABG15697.1"/>
    </source>
</evidence>
<comment type="subcellular location">
    <subcellularLocation>
        <location evidence="2">Cell inner membrane</location>
        <topology evidence="2">Single-pass membrane protein</topology>
    </subcellularLocation>
</comment>
<dbReference type="KEGG" id="ypa:YPA_3735"/>
<evidence type="ECO:0000256" key="11">
    <source>
        <dbReference type="ARBA" id="ARBA00022825"/>
    </source>
</evidence>
<evidence type="ECO:0000256" key="5">
    <source>
        <dbReference type="ARBA" id="ARBA00013035"/>
    </source>
</evidence>
<keyword evidence="11" id="KW-0720">Serine protease</keyword>
<feature type="active site" description="Charge relay system" evidence="17">
    <location>
        <position position="221"/>
    </location>
</feature>
<feature type="transmembrane region" description="Helical" evidence="19">
    <location>
        <begin position="26"/>
        <end position="47"/>
    </location>
</feature>
<dbReference type="Gene3D" id="2.40.10.10">
    <property type="entry name" value="Trypsin-like serine proteases"/>
    <property type="match status" value="2"/>
</dbReference>
<dbReference type="NCBIfam" id="TIGR02038">
    <property type="entry name" value="protease_degS"/>
    <property type="match status" value="1"/>
</dbReference>
<evidence type="ECO:0000256" key="7">
    <source>
        <dbReference type="ARBA" id="ARBA00022519"/>
    </source>
</evidence>
<dbReference type="SUPFAM" id="SSF50494">
    <property type="entry name" value="Trypsin-like serine proteases"/>
    <property type="match status" value="1"/>
</dbReference>
<dbReference type="InterPro" id="IPR011783">
    <property type="entry name" value="Pept_S1C_DegS"/>
</dbReference>
<comment type="subunit">
    <text evidence="4">Homotrimer.</text>
</comment>
<keyword evidence="6" id="KW-1003">Cell membrane</keyword>
<keyword evidence="12 19" id="KW-1133">Transmembrane helix</keyword>
<dbReference type="Gene3D" id="2.30.42.10">
    <property type="match status" value="1"/>
</dbReference>
<evidence type="ECO:0000256" key="18">
    <source>
        <dbReference type="PIRSR" id="PIRSR611783-2"/>
    </source>
</evidence>
<evidence type="ECO:0000256" key="16">
    <source>
        <dbReference type="ARBA" id="ARBA00083871"/>
    </source>
</evidence>
<dbReference type="FunFam" id="2.40.10.10:FF:000001">
    <property type="entry name" value="Periplasmic serine protease DegS"/>
    <property type="match status" value="1"/>
</dbReference>
<evidence type="ECO:0000256" key="3">
    <source>
        <dbReference type="ARBA" id="ARBA00010541"/>
    </source>
</evidence>
<dbReference type="AlphaFoldDB" id="A0A0H2YBP0"/>
<dbReference type="Pfam" id="PF13365">
    <property type="entry name" value="Trypsin_2"/>
    <property type="match status" value="1"/>
</dbReference>
<dbReference type="Pfam" id="PF13180">
    <property type="entry name" value="PDZ_2"/>
    <property type="match status" value="1"/>
</dbReference>
<feature type="active site" description="Charge relay system" evidence="17">
    <location>
        <position position="117"/>
    </location>
</feature>
<evidence type="ECO:0000256" key="9">
    <source>
        <dbReference type="ARBA" id="ARBA00022692"/>
    </source>
</evidence>
<dbReference type="InterPro" id="IPR009003">
    <property type="entry name" value="Peptidase_S1_PA"/>
</dbReference>
<feature type="binding site" evidence="18">
    <location>
        <position position="204"/>
    </location>
    <ligand>
        <name>substrate</name>
    </ligand>
</feature>
<comment type="similarity">
    <text evidence="3">Belongs to the peptidase S1C family.</text>
</comment>
<accession>A0A0H2YBP0</accession>
<dbReference type="InterPro" id="IPR001940">
    <property type="entry name" value="Peptidase_S1C"/>
</dbReference>
<feature type="active site" description="Charge relay system" evidence="17">
    <location>
        <position position="147"/>
    </location>
</feature>
<evidence type="ECO:0000256" key="12">
    <source>
        <dbReference type="ARBA" id="ARBA00022989"/>
    </source>
</evidence>
<dbReference type="EMBL" id="CP000308">
    <property type="protein sequence ID" value="ABG15697.1"/>
    <property type="molecule type" value="Genomic_DNA"/>
</dbReference>
<sequence length="383" mass="40783">MLCPPNSCYSPFHPFIYALNLMFLKLLRSIILGLIVAGILLVALPMLRSPGYLFSGKSNNVNEEVPTSYNQAVRRAAPAVVNVYNRSLSATQQGLAIRTLGSGVIMSDKGYILTNKHVINDAEQIIVAMQNGRISEALLVGSDNLTDLAVLKIDATNLPVIPININRTPHIGDVVLAIGNPYNLGQTVTQGIISATGRIGLSSSGRQNFLQTDASINQGNSGGALVNTLGELMGINTLSFDKSNNGETPEGIGFAIPTALATKVMEKLIRDGRVIRGYIGITGEEYPPFNANDNGSDRVHGIKVKKVSPDGPAAQAGIHVGDIILNVNNKPATSVIETMDQVAEVRPGTTIPVLLLRNGQQIAVQITITELDQNEMLTTQAAD</sequence>
<evidence type="ECO:0000313" key="22">
    <source>
        <dbReference type="Proteomes" id="UP000001971"/>
    </source>
</evidence>
<dbReference type="InterPro" id="IPR001478">
    <property type="entry name" value="PDZ"/>
</dbReference>
<name>A0A0H2YBP0_YERPA</name>
<keyword evidence="13 19" id="KW-0472">Membrane</keyword>
<evidence type="ECO:0000256" key="14">
    <source>
        <dbReference type="ARBA" id="ARBA00071522"/>
    </source>
</evidence>
<dbReference type="PANTHER" id="PTHR22939:SF101">
    <property type="entry name" value="PERIPLASMIC PH-DEPENDENT SERINE ENDOPROTEASE DEGQ"/>
    <property type="match status" value="1"/>
</dbReference>
<evidence type="ECO:0000256" key="13">
    <source>
        <dbReference type="ARBA" id="ARBA00023136"/>
    </source>
</evidence>
<evidence type="ECO:0000256" key="19">
    <source>
        <dbReference type="SAM" id="Phobius"/>
    </source>
</evidence>
<dbReference type="PRINTS" id="PR00834">
    <property type="entry name" value="PROTEASES2C"/>
</dbReference>
<feature type="domain" description="PDZ" evidence="20">
    <location>
        <begin position="268"/>
        <end position="339"/>
    </location>
</feature>
<dbReference type="GO" id="GO:0005886">
    <property type="term" value="C:plasma membrane"/>
    <property type="evidence" value="ECO:0007669"/>
    <property type="project" value="UniProtKB-SubCell"/>
</dbReference>
<dbReference type="FunFam" id="2.40.10.10:FF:000009">
    <property type="entry name" value="Serine endoprotease DegS, periplasmic"/>
    <property type="match status" value="1"/>
</dbReference>
<dbReference type="SMART" id="SM00228">
    <property type="entry name" value="PDZ"/>
    <property type="match status" value="1"/>
</dbReference>
<keyword evidence="9 19" id="KW-0812">Transmembrane</keyword>
<evidence type="ECO:0000256" key="15">
    <source>
        <dbReference type="ARBA" id="ARBA00078529"/>
    </source>
</evidence>
<dbReference type="GO" id="GO:0042597">
    <property type="term" value="C:periplasmic space"/>
    <property type="evidence" value="ECO:0007669"/>
    <property type="project" value="TreeGrafter"/>
</dbReference>
<evidence type="ECO:0000256" key="4">
    <source>
        <dbReference type="ARBA" id="ARBA00011233"/>
    </source>
</evidence>
<dbReference type="PANTHER" id="PTHR22939">
    <property type="entry name" value="SERINE PROTEASE FAMILY S1C HTRA-RELATED"/>
    <property type="match status" value="1"/>
</dbReference>
<evidence type="ECO:0000256" key="1">
    <source>
        <dbReference type="ARBA" id="ARBA00001772"/>
    </source>
</evidence>
<evidence type="ECO:0000256" key="8">
    <source>
        <dbReference type="ARBA" id="ARBA00022670"/>
    </source>
</evidence>
<keyword evidence="10" id="KW-0378">Hydrolase</keyword>
<dbReference type="InterPro" id="IPR043504">
    <property type="entry name" value="Peptidase_S1_PA_chymotrypsin"/>
</dbReference>
<dbReference type="NCBIfam" id="NF008147">
    <property type="entry name" value="PRK10898.1"/>
    <property type="match status" value="1"/>
</dbReference>
<evidence type="ECO:0000256" key="2">
    <source>
        <dbReference type="ARBA" id="ARBA00004377"/>
    </source>
</evidence>
<comment type="catalytic activity">
    <reaction evidence="1">
        <text>Acts on substrates that are at least partially unfolded. The cleavage site P1 residue is normally between a pair of hydrophobic residues, such as Val-|-Val.</text>
        <dbReference type="EC" id="3.4.21.107"/>
    </reaction>
</comment>
<evidence type="ECO:0000256" key="6">
    <source>
        <dbReference type="ARBA" id="ARBA00022475"/>
    </source>
</evidence>
<protein>
    <recommendedName>
        <fullName evidence="14">Serine endoprotease DegS</fullName>
        <ecNumber evidence="5">3.4.21.107</ecNumber>
    </recommendedName>
    <alternativeName>
        <fullName evidence="16">Site-1 protease DegS</fullName>
    </alternativeName>
    <alternativeName>
        <fullName evidence="15">Site-1-type intramembrane protease</fullName>
    </alternativeName>
</protein>
<dbReference type="GO" id="GO:0006515">
    <property type="term" value="P:protein quality control for misfolded or incompletely synthesized proteins"/>
    <property type="evidence" value="ECO:0007669"/>
    <property type="project" value="TreeGrafter"/>
</dbReference>
<evidence type="ECO:0000256" key="17">
    <source>
        <dbReference type="PIRSR" id="PIRSR611783-1"/>
    </source>
</evidence>
<dbReference type="PROSITE" id="PS50106">
    <property type="entry name" value="PDZ"/>
    <property type="match status" value="1"/>
</dbReference>